<accession>M6WJE0</accession>
<dbReference type="EMBL" id="AKWF02000090">
    <property type="protein sequence ID" value="EMO61878.1"/>
    <property type="molecule type" value="Genomic_DNA"/>
</dbReference>
<comment type="caution">
    <text evidence="1">The sequence shown here is derived from an EMBL/GenBank/DDBJ whole genome shotgun (WGS) entry which is preliminary data.</text>
</comment>
<gene>
    <name evidence="1" type="ORF">LEP1GSC133_2015</name>
</gene>
<dbReference type="AlphaFoldDB" id="M6WJE0"/>
<proteinExistence type="predicted"/>
<organism evidence="1 2">
    <name type="scientific">Leptospira borgpetersenii serovar Pomona str. 200901868</name>
    <dbReference type="NCBI Taxonomy" id="1192866"/>
    <lineage>
        <taxon>Bacteria</taxon>
        <taxon>Pseudomonadati</taxon>
        <taxon>Spirochaetota</taxon>
        <taxon>Spirochaetia</taxon>
        <taxon>Leptospirales</taxon>
        <taxon>Leptospiraceae</taxon>
        <taxon>Leptospira</taxon>
    </lineage>
</organism>
<protein>
    <submittedName>
        <fullName evidence="1">Uncharacterized protein</fullName>
    </submittedName>
</protein>
<reference evidence="1 2" key="1">
    <citation type="submission" date="2013-01" db="EMBL/GenBank/DDBJ databases">
        <authorList>
            <person name="Harkins D.M."/>
            <person name="Durkin A.S."/>
            <person name="Brinkac L.M."/>
            <person name="Haft D.H."/>
            <person name="Selengut J.D."/>
            <person name="Sanka R."/>
            <person name="DePew J."/>
            <person name="Purushe J."/>
            <person name="Picardeau M."/>
            <person name="Werts C."/>
            <person name="Goarant C."/>
            <person name="Vinetz J.M."/>
            <person name="Sutton G.G."/>
            <person name="Nierman W.C."/>
            <person name="Fouts D.E."/>
        </authorList>
    </citation>
    <scope>NUCLEOTIDE SEQUENCE [LARGE SCALE GENOMIC DNA]</scope>
    <source>
        <strain evidence="1 2">200901868</strain>
    </source>
</reference>
<evidence type="ECO:0000313" key="2">
    <source>
        <dbReference type="Proteomes" id="UP000012159"/>
    </source>
</evidence>
<dbReference type="Proteomes" id="UP000012159">
    <property type="component" value="Unassembled WGS sequence"/>
</dbReference>
<sequence length="42" mass="4978">MFSISLIDSFETGSKIETLILKFVILLKNEFYNYFLTDTIRI</sequence>
<evidence type="ECO:0000313" key="1">
    <source>
        <dbReference type="EMBL" id="EMO61878.1"/>
    </source>
</evidence>
<name>M6WJE0_LEPBO</name>